<gene>
    <name evidence="11" type="ORF">KSF_101420</name>
</gene>
<dbReference type="GO" id="GO:0046983">
    <property type="term" value="F:protein dimerization activity"/>
    <property type="evidence" value="ECO:0007669"/>
    <property type="project" value="InterPro"/>
</dbReference>
<feature type="transmembrane region" description="Helical" evidence="9">
    <location>
        <begin position="323"/>
        <end position="348"/>
    </location>
</feature>
<keyword evidence="9" id="KW-0472">Membrane</keyword>
<keyword evidence="9" id="KW-0812">Transmembrane</keyword>
<dbReference type="InterPro" id="IPR050482">
    <property type="entry name" value="Sensor_HK_TwoCompSys"/>
</dbReference>
<feature type="transmembrane region" description="Helical" evidence="9">
    <location>
        <begin position="354"/>
        <end position="371"/>
    </location>
</feature>
<evidence type="ECO:0000256" key="3">
    <source>
        <dbReference type="ARBA" id="ARBA00022553"/>
    </source>
</evidence>
<dbReference type="InterPro" id="IPR005467">
    <property type="entry name" value="His_kinase_dom"/>
</dbReference>
<evidence type="ECO:0000256" key="9">
    <source>
        <dbReference type="SAM" id="Phobius"/>
    </source>
</evidence>
<dbReference type="SMART" id="SM00387">
    <property type="entry name" value="HATPase_c"/>
    <property type="match status" value="1"/>
</dbReference>
<dbReference type="InterPro" id="IPR003594">
    <property type="entry name" value="HATPase_dom"/>
</dbReference>
<feature type="transmembrane region" description="Helical" evidence="9">
    <location>
        <begin position="29"/>
        <end position="54"/>
    </location>
</feature>
<dbReference type="InterPro" id="IPR011712">
    <property type="entry name" value="Sig_transdc_His_kin_sub3_dim/P"/>
</dbReference>
<keyword evidence="5" id="KW-0547">Nucleotide-binding</keyword>
<evidence type="ECO:0000256" key="6">
    <source>
        <dbReference type="ARBA" id="ARBA00022777"/>
    </source>
</evidence>
<comment type="caution">
    <text evidence="11">The sequence shown here is derived from an EMBL/GenBank/DDBJ whole genome shotgun (WGS) entry which is preliminary data.</text>
</comment>
<dbReference type="Pfam" id="PF02518">
    <property type="entry name" value="HATPase_c"/>
    <property type="match status" value="1"/>
</dbReference>
<feature type="transmembrane region" description="Helical" evidence="9">
    <location>
        <begin position="129"/>
        <end position="151"/>
    </location>
</feature>
<feature type="transmembrane region" description="Helical" evidence="9">
    <location>
        <begin position="251"/>
        <end position="275"/>
    </location>
</feature>
<dbReference type="EMBL" id="BNJK01000002">
    <property type="protein sequence ID" value="GHP00095.1"/>
    <property type="molecule type" value="Genomic_DNA"/>
</dbReference>
<dbReference type="CDD" id="cd16917">
    <property type="entry name" value="HATPase_UhpB-NarQ-NarX-like"/>
    <property type="match status" value="1"/>
</dbReference>
<evidence type="ECO:0000256" key="1">
    <source>
        <dbReference type="ARBA" id="ARBA00000085"/>
    </source>
</evidence>
<keyword evidence="6" id="KW-0418">Kinase</keyword>
<keyword evidence="12" id="KW-1185">Reference proteome</keyword>
<dbReference type="Pfam" id="PF07730">
    <property type="entry name" value="HisKA_3"/>
    <property type="match status" value="1"/>
</dbReference>
<dbReference type="PANTHER" id="PTHR24421">
    <property type="entry name" value="NITRATE/NITRITE SENSOR PROTEIN NARX-RELATED"/>
    <property type="match status" value="1"/>
</dbReference>
<dbReference type="Gene3D" id="3.30.565.10">
    <property type="entry name" value="Histidine kinase-like ATPase, C-terminal domain"/>
    <property type="match status" value="1"/>
</dbReference>
<dbReference type="EC" id="2.7.13.3" evidence="2"/>
<dbReference type="Gene3D" id="1.20.5.1930">
    <property type="match status" value="1"/>
</dbReference>
<keyword evidence="8" id="KW-0902">Two-component regulatory system</keyword>
<dbReference type="Proteomes" id="UP000597444">
    <property type="component" value="Unassembled WGS sequence"/>
</dbReference>
<evidence type="ECO:0000256" key="7">
    <source>
        <dbReference type="ARBA" id="ARBA00022840"/>
    </source>
</evidence>
<feature type="transmembrane region" description="Helical" evidence="9">
    <location>
        <begin position="157"/>
        <end position="177"/>
    </location>
</feature>
<dbReference type="GO" id="GO:0000155">
    <property type="term" value="F:phosphorelay sensor kinase activity"/>
    <property type="evidence" value="ECO:0007669"/>
    <property type="project" value="InterPro"/>
</dbReference>
<dbReference type="SUPFAM" id="SSF55781">
    <property type="entry name" value="GAF domain-like"/>
    <property type="match status" value="1"/>
</dbReference>
<dbReference type="SUPFAM" id="SSF55874">
    <property type="entry name" value="ATPase domain of HSP90 chaperone/DNA topoisomerase II/histidine kinase"/>
    <property type="match status" value="1"/>
</dbReference>
<dbReference type="GO" id="GO:0005524">
    <property type="term" value="F:ATP binding"/>
    <property type="evidence" value="ECO:0007669"/>
    <property type="project" value="UniProtKB-KW"/>
</dbReference>
<dbReference type="PROSITE" id="PS50109">
    <property type="entry name" value="HIS_KIN"/>
    <property type="match status" value="1"/>
</dbReference>
<evidence type="ECO:0000256" key="4">
    <source>
        <dbReference type="ARBA" id="ARBA00022679"/>
    </source>
</evidence>
<evidence type="ECO:0000256" key="5">
    <source>
        <dbReference type="ARBA" id="ARBA00022741"/>
    </source>
</evidence>
<comment type="catalytic activity">
    <reaction evidence="1">
        <text>ATP + protein L-histidine = ADP + protein N-phospho-L-histidine.</text>
        <dbReference type="EC" id="2.7.13.3"/>
    </reaction>
</comment>
<organism evidence="11 12">
    <name type="scientific">Reticulibacter mediterranei</name>
    <dbReference type="NCBI Taxonomy" id="2778369"/>
    <lineage>
        <taxon>Bacteria</taxon>
        <taxon>Bacillati</taxon>
        <taxon>Chloroflexota</taxon>
        <taxon>Ktedonobacteria</taxon>
        <taxon>Ktedonobacterales</taxon>
        <taxon>Reticulibacteraceae</taxon>
        <taxon>Reticulibacter</taxon>
    </lineage>
</organism>
<feature type="transmembrane region" description="Helical" evidence="9">
    <location>
        <begin position="189"/>
        <end position="206"/>
    </location>
</feature>
<keyword evidence="9" id="KW-1133">Transmembrane helix</keyword>
<evidence type="ECO:0000313" key="11">
    <source>
        <dbReference type="EMBL" id="GHP00095.1"/>
    </source>
</evidence>
<feature type="transmembrane region" description="Helical" evidence="9">
    <location>
        <begin position="98"/>
        <end position="122"/>
    </location>
</feature>
<proteinExistence type="predicted"/>
<evidence type="ECO:0000313" key="12">
    <source>
        <dbReference type="Proteomes" id="UP000597444"/>
    </source>
</evidence>
<reference evidence="11" key="1">
    <citation type="submission" date="2020-10" db="EMBL/GenBank/DDBJ databases">
        <title>Taxonomic study of unclassified bacteria belonging to the class Ktedonobacteria.</title>
        <authorList>
            <person name="Yabe S."/>
            <person name="Wang C.M."/>
            <person name="Zheng Y."/>
            <person name="Sakai Y."/>
            <person name="Cavaletti L."/>
            <person name="Monciardini P."/>
            <person name="Donadio S."/>
        </authorList>
    </citation>
    <scope>NUCLEOTIDE SEQUENCE</scope>
    <source>
        <strain evidence="11">ID150040</strain>
    </source>
</reference>
<protein>
    <recommendedName>
        <fullName evidence="2">histidine kinase</fullName>
        <ecNumber evidence="2">2.7.13.3</ecNumber>
    </recommendedName>
</protein>
<dbReference type="RefSeq" id="WP_220210684.1">
    <property type="nucleotide sequence ID" value="NZ_BNJK01000002.1"/>
</dbReference>
<dbReference type="GO" id="GO:0016020">
    <property type="term" value="C:membrane"/>
    <property type="evidence" value="ECO:0007669"/>
    <property type="project" value="InterPro"/>
</dbReference>
<feature type="transmembrane region" description="Helical" evidence="9">
    <location>
        <begin position="287"/>
        <end position="311"/>
    </location>
</feature>
<keyword evidence="4" id="KW-0808">Transferase</keyword>
<evidence type="ECO:0000256" key="8">
    <source>
        <dbReference type="ARBA" id="ARBA00023012"/>
    </source>
</evidence>
<dbReference type="AlphaFoldDB" id="A0A8J3IQH3"/>
<sequence>MHLDKIPGQAAQQSSVANWKQARETEMRLHGCVLVSARLLWLLIALFEFGVLLVNLPAFVALLHTACSDPTGAACNYLQIRSTQLPALAHYGFSLNAYAVYALICDLAVTLLFLAVGVLIFWHKSDEIMGLFVSLLLITFGCFGISEVHLVLEPSGVWLPIFWLLIILQWPALGILFYTFPNGRFVPRWSWMLTALFVIQFGFYILPYPYNFDNWPPLLNQFETLVVYGSAVGTQIYRYRRVASPLQRLQIKWFAFGFATTLAFFAVWSLLPLVISSLNRLDSFYQLLGPATLALSYVPIPLGIGIAMLRYRLWDIDILINRALVYALLTASTLGLYVLIVFGASALLRAENDLFFSLLATALIAVLFQPLRQWLQQGVNRFMFGDRHEPYRVLSRLGQRLGETLPAESILPTIVETVAQTLKLPYVAIVWKREQVLPGTEPPLLAAAFGSSRGTAVETRMPLVHQGKHLGELILSPRGREEELTPADLRLVRDLAPQIGMALHSALLLTNLQQLTVDLQRSRERLVTAREEERRRLRRDLHDGLGPQLSSQTLTLSAIKKLLRQDPDTAEHLLTDATTHAQEAIADIRRLVYALRPPALDDLGLLAALQEQIAQYHASGIELTLSAPEALPPLPAAIEMACYRIVQEALTNVVRHAHATHATIGLRLQQEALEVEVSDDGQGLPPGVRSGVGLTSMRERAEELGGTCQVEARTQGGTRVCAQLPVGRPEENETAQKGEGLR</sequence>
<name>A0A8J3IQH3_9CHLR</name>
<evidence type="ECO:0000256" key="2">
    <source>
        <dbReference type="ARBA" id="ARBA00012438"/>
    </source>
</evidence>
<evidence type="ECO:0000259" key="10">
    <source>
        <dbReference type="PROSITE" id="PS50109"/>
    </source>
</evidence>
<keyword evidence="3" id="KW-0597">Phosphoprotein</keyword>
<dbReference type="PANTHER" id="PTHR24421:SF10">
    <property type="entry name" value="NITRATE_NITRITE SENSOR PROTEIN NARQ"/>
    <property type="match status" value="1"/>
</dbReference>
<accession>A0A8J3IQH3</accession>
<dbReference type="Gene3D" id="3.30.450.40">
    <property type="match status" value="1"/>
</dbReference>
<keyword evidence="7" id="KW-0067">ATP-binding</keyword>
<dbReference type="InterPro" id="IPR029016">
    <property type="entry name" value="GAF-like_dom_sf"/>
</dbReference>
<feature type="domain" description="Histidine kinase" evidence="10">
    <location>
        <begin position="544"/>
        <end position="728"/>
    </location>
</feature>
<dbReference type="InterPro" id="IPR036890">
    <property type="entry name" value="HATPase_C_sf"/>
</dbReference>